<dbReference type="OrthoDB" id="836794at2"/>
<sequence>MKSNLILLMAAAMATTACSKDGRMVTESAFPIELKAVTLERQGSVKLYTKSGEVTDEAVIANFIASERGFNAPFAPEPSNTITFTTDSTAQLGISAVLYRVSREDNDAVVFRSPFILGPYATGAVQWTALDTYRLGKHNGRLETFHSGGQLLYKGEAVIYCQGTYQSLLFPIMIYKLYRHSGTEGQASESMISGKLFNEFDEDFLTTLGDRDTVAYQQSYVRFSK</sequence>
<dbReference type="RefSeq" id="WP_090631127.1">
    <property type="nucleotide sequence ID" value="NZ_FOQO01000013.1"/>
</dbReference>
<accession>A0A1I3TV00</accession>
<keyword evidence="1" id="KW-0732">Signal</keyword>
<protein>
    <recommendedName>
        <fullName evidence="4">DUF4843 domain-containing protein</fullName>
    </recommendedName>
</protein>
<evidence type="ECO:0008006" key="4">
    <source>
        <dbReference type="Google" id="ProtNLM"/>
    </source>
</evidence>
<gene>
    <name evidence="2" type="ORF">SAMN05444682_11351</name>
</gene>
<dbReference type="AlphaFoldDB" id="A0A1I3TV00"/>
<feature type="chain" id="PRO_5011773444" description="DUF4843 domain-containing protein" evidence="1">
    <location>
        <begin position="20"/>
        <end position="225"/>
    </location>
</feature>
<proteinExistence type="predicted"/>
<dbReference type="EMBL" id="FOQO01000013">
    <property type="protein sequence ID" value="SFJ73401.1"/>
    <property type="molecule type" value="Genomic_DNA"/>
</dbReference>
<organism evidence="2 3">
    <name type="scientific">Parapedobacter indicus</name>
    <dbReference type="NCBI Taxonomy" id="1477437"/>
    <lineage>
        <taxon>Bacteria</taxon>
        <taxon>Pseudomonadati</taxon>
        <taxon>Bacteroidota</taxon>
        <taxon>Sphingobacteriia</taxon>
        <taxon>Sphingobacteriales</taxon>
        <taxon>Sphingobacteriaceae</taxon>
        <taxon>Parapedobacter</taxon>
    </lineage>
</organism>
<dbReference type="STRING" id="1477437.SAMN05444682_11351"/>
<evidence type="ECO:0000256" key="1">
    <source>
        <dbReference type="SAM" id="SignalP"/>
    </source>
</evidence>
<evidence type="ECO:0000313" key="2">
    <source>
        <dbReference type="EMBL" id="SFJ73401.1"/>
    </source>
</evidence>
<evidence type="ECO:0000313" key="3">
    <source>
        <dbReference type="Proteomes" id="UP000198670"/>
    </source>
</evidence>
<dbReference type="PROSITE" id="PS51257">
    <property type="entry name" value="PROKAR_LIPOPROTEIN"/>
    <property type="match status" value="1"/>
</dbReference>
<reference evidence="2 3" key="1">
    <citation type="submission" date="2016-10" db="EMBL/GenBank/DDBJ databases">
        <authorList>
            <person name="de Groot N.N."/>
        </authorList>
    </citation>
    <scope>NUCLEOTIDE SEQUENCE [LARGE SCALE GENOMIC DNA]</scope>
    <source>
        <strain evidence="2 3">RK1</strain>
    </source>
</reference>
<dbReference type="Proteomes" id="UP000198670">
    <property type="component" value="Unassembled WGS sequence"/>
</dbReference>
<feature type="signal peptide" evidence="1">
    <location>
        <begin position="1"/>
        <end position="19"/>
    </location>
</feature>
<keyword evidence="3" id="KW-1185">Reference proteome</keyword>
<name>A0A1I3TV00_9SPHI</name>